<dbReference type="Pfam" id="PF14322">
    <property type="entry name" value="SusD-like_3"/>
    <property type="match status" value="1"/>
</dbReference>
<dbReference type="PROSITE" id="PS51257">
    <property type="entry name" value="PROKAR_LIPOPROTEIN"/>
    <property type="match status" value="1"/>
</dbReference>
<comment type="subcellular location">
    <subcellularLocation>
        <location evidence="1">Cell outer membrane</location>
    </subcellularLocation>
</comment>
<evidence type="ECO:0000256" key="5">
    <source>
        <dbReference type="ARBA" id="ARBA00023237"/>
    </source>
</evidence>
<keyword evidence="5" id="KW-0998">Cell outer membrane</keyword>
<name>A0ABW4Y0I6_9FLAO</name>
<dbReference type="Gene3D" id="1.25.40.10">
    <property type="entry name" value="Tetratricopeptide repeat domain"/>
    <property type="match status" value="1"/>
</dbReference>
<dbReference type="InterPro" id="IPR011990">
    <property type="entry name" value="TPR-like_helical_dom_sf"/>
</dbReference>
<dbReference type="InterPro" id="IPR033985">
    <property type="entry name" value="SusD-like_N"/>
</dbReference>
<reference evidence="9" key="1">
    <citation type="journal article" date="2019" name="Int. J. Syst. Evol. Microbiol.">
        <title>The Global Catalogue of Microorganisms (GCM) 10K type strain sequencing project: providing services to taxonomists for standard genome sequencing and annotation.</title>
        <authorList>
            <consortium name="The Broad Institute Genomics Platform"/>
            <consortium name="The Broad Institute Genome Sequencing Center for Infectious Disease"/>
            <person name="Wu L."/>
            <person name="Ma J."/>
        </authorList>
    </citation>
    <scope>NUCLEOTIDE SEQUENCE [LARGE SCALE GENOMIC DNA]</scope>
    <source>
        <strain evidence="9">JCM 3389</strain>
    </source>
</reference>
<accession>A0ABW4Y0I6</accession>
<gene>
    <name evidence="8" type="ORF">ACFSJE_15940</name>
</gene>
<feature type="domain" description="SusD-like N-terminal" evidence="7">
    <location>
        <begin position="88"/>
        <end position="228"/>
    </location>
</feature>
<dbReference type="EMBL" id="JBHUHU010000005">
    <property type="protein sequence ID" value="MFD2101281.1"/>
    <property type="molecule type" value="Genomic_DNA"/>
</dbReference>
<comment type="caution">
    <text evidence="8">The sequence shown here is derived from an EMBL/GenBank/DDBJ whole genome shotgun (WGS) entry which is preliminary data.</text>
</comment>
<evidence type="ECO:0000259" key="7">
    <source>
        <dbReference type="Pfam" id="PF14322"/>
    </source>
</evidence>
<evidence type="ECO:0000256" key="1">
    <source>
        <dbReference type="ARBA" id="ARBA00004442"/>
    </source>
</evidence>
<evidence type="ECO:0000256" key="4">
    <source>
        <dbReference type="ARBA" id="ARBA00023136"/>
    </source>
</evidence>
<organism evidence="8 9">
    <name type="scientific">Flagellimonas iocasae</name>
    <dbReference type="NCBI Taxonomy" id="2055905"/>
    <lineage>
        <taxon>Bacteria</taxon>
        <taxon>Pseudomonadati</taxon>
        <taxon>Bacteroidota</taxon>
        <taxon>Flavobacteriia</taxon>
        <taxon>Flavobacteriales</taxon>
        <taxon>Flavobacteriaceae</taxon>
        <taxon>Flagellimonas</taxon>
    </lineage>
</organism>
<dbReference type="Gene3D" id="1.25.40.390">
    <property type="match status" value="1"/>
</dbReference>
<proteinExistence type="inferred from homology"/>
<evidence type="ECO:0000259" key="6">
    <source>
        <dbReference type="Pfam" id="PF07980"/>
    </source>
</evidence>
<keyword evidence="4" id="KW-0472">Membrane</keyword>
<evidence type="ECO:0000256" key="3">
    <source>
        <dbReference type="ARBA" id="ARBA00022729"/>
    </source>
</evidence>
<dbReference type="Pfam" id="PF07980">
    <property type="entry name" value="SusD_RagB"/>
    <property type="match status" value="1"/>
</dbReference>
<dbReference type="Gene3D" id="1.10.3780.10">
    <property type="entry name" value="SusD-like"/>
    <property type="match status" value="1"/>
</dbReference>
<keyword evidence="3" id="KW-0732">Signal</keyword>
<evidence type="ECO:0000313" key="8">
    <source>
        <dbReference type="EMBL" id="MFD2101281.1"/>
    </source>
</evidence>
<evidence type="ECO:0000313" key="9">
    <source>
        <dbReference type="Proteomes" id="UP001597342"/>
    </source>
</evidence>
<protein>
    <submittedName>
        <fullName evidence="8">RagB/SusD family nutrient uptake outer membrane protein</fullName>
    </submittedName>
</protein>
<dbReference type="Proteomes" id="UP001597342">
    <property type="component" value="Unassembled WGS sequence"/>
</dbReference>
<dbReference type="SUPFAM" id="SSF48452">
    <property type="entry name" value="TPR-like"/>
    <property type="match status" value="1"/>
</dbReference>
<sequence>MKNNRYKNYGPFVFFMIIALVFMGCSDLEEEVYSEETEDNFFQNADQVMSAYVLPYSFMQTHVYQVHFALQELPTDEVVAPTRNGYEDQDGQWVRLHRHTWTSSDLWIKLEWDNLFQAIGYSNYFLEVIKDKDFSGMDLPVSVEQMEAEIKMVRALHYYWALSSFGNIPIVEQVGDPNPETKSSAEVFAFIEKEIKENIPKLAEKGNSGWYGRFTKSAAQALLAKLYLNAEVFTGTPRWEDCITACNTIMNADFTLDATWDAPFMINNENSDENIFVVPFDANNAAQFNFVQQNLHEEILFNKYNVSYYGWHKFSSQESFFNLYGSNDFRIDQWVVGLQSYIDENGDEQPIWSWIDGQMNITPEITALQSNDTGWEEGAMNIKYEVEVGGLENMSNDMVIFRLADIMLMKAESLMRLNSGIASQEAVELVNEVRSRSFAPDDPEAQYNTSNLTLDELLDERGRELSYEMHRREDFIRFDKYTEPWWEKAESEKYRELYPIPFDVITANPALEQNPGY</sequence>
<dbReference type="InterPro" id="IPR012944">
    <property type="entry name" value="SusD_RagB_dom"/>
</dbReference>
<comment type="similarity">
    <text evidence="2">Belongs to the SusD family.</text>
</comment>
<evidence type="ECO:0000256" key="2">
    <source>
        <dbReference type="ARBA" id="ARBA00006275"/>
    </source>
</evidence>
<dbReference type="RefSeq" id="WP_379831860.1">
    <property type="nucleotide sequence ID" value="NZ_JBHUHU010000005.1"/>
</dbReference>
<feature type="domain" description="RagB/SusD" evidence="6">
    <location>
        <begin position="304"/>
        <end position="517"/>
    </location>
</feature>
<keyword evidence="9" id="KW-1185">Reference proteome</keyword>